<dbReference type="Pfam" id="PF02435">
    <property type="entry name" value="Glyco_hydro_68"/>
    <property type="match status" value="1"/>
</dbReference>
<reference evidence="2 3" key="1">
    <citation type="submission" date="2016-10" db="EMBL/GenBank/DDBJ databases">
        <authorList>
            <person name="de Groot N.N."/>
        </authorList>
    </citation>
    <scope>NUCLEOTIDE SEQUENCE [LARGE SCALE GENOMIC DNA]</scope>
    <source>
        <strain evidence="2 3">CGMCC 1.10457</strain>
    </source>
</reference>
<dbReference type="STRING" id="767519.SAMN05216559_1766"/>
<dbReference type="InterPro" id="IPR023296">
    <property type="entry name" value="Glyco_hydro_beta-prop_sf"/>
</dbReference>
<dbReference type="RefSeq" id="WP_143117671.1">
    <property type="nucleotide sequence ID" value="NZ_FOZK01000002.1"/>
</dbReference>
<proteinExistence type="inferred from homology"/>
<accession>A0A1I6L0Q0</accession>
<dbReference type="GO" id="GO:0009758">
    <property type="term" value="P:carbohydrate utilization"/>
    <property type="evidence" value="ECO:0007669"/>
    <property type="project" value="InterPro"/>
</dbReference>
<dbReference type="Proteomes" id="UP000199062">
    <property type="component" value="Unassembled WGS sequence"/>
</dbReference>
<dbReference type="SUPFAM" id="SSF75005">
    <property type="entry name" value="Arabinanase/levansucrase/invertase"/>
    <property type="match status" value="1"/>
</dbReference>
<comment type="similarity">
    <text evidence="1">Belongs to the glycosyl hydrolase 68 family.</text>
</comment>
<organism evidence="2 3">
    <name type="scientific">Halomicrobium zhouii</name>
    <dbReference type="NCBI Taxonomy" id="767519"/>
    <lineage>
        <taxon>Archaea</taxon>
        <taxon>Methanobacteriati</taxon>
        <taxon>Methanobacteriota</taxon>
        <taxon>Stenosarchaea group</taxon>
        <taxon>Halobacteria</taxon>
        <taxon>Halobacteriales</taxon>
        <taxon>Haloarculaceae</taxon>
        <taxon>Halomicrobium</taxon>
    </lineage>
</organism>
<dbReference type="AlphaFoldDB" id="A0A1I6L0Q0"/>
<evidence type="ECO:0000313" key="3">
    <source>
        <dbReference type="Proteomes" id="UP000199062"/>
    </source>
</evidence>
<evidence type="ECO:0000313" key="2">
    <source>
        <dbReference type="EMBL" id="SFR97045.1"/>
    </source>
</evidence>
<dbReference type="CDD" id="cd08997">
    <property type="entry name" value="GH68"/>
    <property type="match status" value="1"/>
</dbReference>
<keyword evidence="3" id="KW-1185">Reference proteome</keyword>
<dbReference type="InterPro" id="IPR003469">
    <property type="entry name" value="Glyco_hydro_68"/>
</dbReference>
<protein>
    <submittedName>
        <fullName evidence="2">Levansucrase</fullName>
    </submittedName>
</protein>
<gene>
    <name evidence="2" type="ORF">SAMN05216559_1766</name>
</gene>
<name>A0A1I6L0Q0_9EURY</name>
<dbReference type="Gene3D" id="2.115.10.20">
    <property type="entry name" value="Glycosyl hydrolase domain, family 43"/>
    <property type="match status" value="1"/>
</dbReference>
<dbReference type="GO" id="GO:0050053">
    <property type="term" value="F:levansucrase activity"/>
    <property type="evidence" value="ECO:0007669"/>
    <property type="project" value="InterPro"/>
</dbReference>
<sequence>MVDRPLGDERGVQGDRSCSYWTREQTESITREATNVAPIIDPPQTRLDEDLHIWDTWLLRDRYGEVTTVDGWQVAFSLTAPADMLPSDRHDVASIRYFYSRDGKQWECGGELFDDDAYGQRQWSGCALYDDGDLYVFYTAVGHSDDVETTDTQRIAGATTASVTAGSAEVVIDGPWTHEILLEPDGNWYETEDQSGGLTYTFRDPWFYEDPETGEPCLLFEANAPVTDETPVCGDDTAGRQYNGCVGVAVSPTGDPLEWELRAPLLVGACVNHELERPHVVHHDGHYYLFISTHKHRFAPGIQGYDGLYGWVAASLHGPYRPLNDSGLVVTNPADAPFQLYSWMVYSHDEELLVHSFLNYLDFEGESLEAIAELPETEQTQRFGGTLGQTLRVGVDGDRTEILGTLDHWHLPTGDESLPEPVEDT</sequence>
<dbReference type="EMBL" id="FOZK01000002">
    <property type="protein sequence ID" value="SFR97045.1"/>
    <property type="molecule type" value="Genomic_DNA"/>
</dbReference>
<evidence type="ECO:0000256" key="1">
    <source>
        <dbReference type="RuleBase" id="RU361220"/>
    </source>
</evidence>